<comment type="function">
    <text evidence="14">Converts heme B (protoheme IX) to heme O by substitution of the vinyl group on carbon 2 of heme B porphyrin ring with a hydroxyethyl farnesyl side group.</text>
</comment>
<evidence type="ECO:0000313" key="15">
    <source>
        <dbReference type="EMBL" id="GAA5519246.1"/>
    </source>
</evidence>
<feature type="transmembrane region" description="Helical" evidence="14">
    <location>
        <begin position="294"/>
        <end position="311"/>
    </location>
</feature>
<feature type="transmembrane region" description="Helical" evidence="14">
    <location>
        <begin position="253"/>
        <end position="274"/>
    </location>
</feature>
<keyword evidence="4 14" id="KW-1003">Cell membrane</keyword>
<dbReference type="CDD" id="cd13957">
    <property type="entry name" value="PT_UbiA_Cox10"/>
    <property type="match status" value="1"/>
</dbReference>
<feature type="transmembrane region" description="Helical" evidence="14">
    <location>
        <begin position="57"/>
        <end position="81"/>
    </location>
</feature>
<gene>
    <name evidence="14 15" type="primary">ctaB</name>
    <name evidence="15" type="ORF">Lsed01_01685</name>
</gene>
<accession>A0ABP9WHD5</accession>
<comment type="catalytic activity">
    <reaction evidence="13 14">
        <text>heme b + (2E,6E)-farnesyl diphosphate + H2O = Fe(II)-heme o + diphosphate</text>
        <dbReference type="Rhea" id="RHEA:28070"/>
        <dbReference type="ChEBI" id="CHEBI:15377"/>
        <dbReference type="ChEBI" id="CHEBI:33019"/>
        <dbReference type="ChEBI" id="CHEBI:60344"/>
        <dbReference type="ChEBI" id="CHEBI:60530"/>
        <dbReference type="ChEBI" id="CHEBI:175763"/>
        <dbReference type="EC" id="2.5.1.141"/>
    </reaction>
</comment>
<feature type="transmembrane region" description="Helical" evidence="14">
    <location>
        <begin position="102"/>
        <end position="124"/>
    </location>
</feature>
<evidence type="ECO:0000256" key="3">
    <source>
        <dbReference type="ARBA" id="ARBA00012292"/>
    </source>
</evidence>
<dbReference type="EMBL" id="BAABRR010000008">
    <property type="protein sequence ID" value="GAA5519246.1"/>
    <property type="molecule type" value="Genomic_DNA"/>
</dbReference>
<keyword evidence="6 14" id="KW-0812">Transmembrane</keyword>
<keyword evidence="5 14" id="KW-0808">Transferase</keyword>
<dbReference type="PANTHER" id="PTHR43448:SF7">
    <property type="entry name" value="4-HYDROXYBENZOATE SOLANESYLTRANSFERASE"/>
    <property type="match status" value="1"/>
</dbReference>
<reference evidence="15 16" key="1">
    <citation type="submission" date="2024-02" db="EMBL/GenBank/DDBJ databases">
        <title>Lysinimicrobium sediminis NBRC 112286.</title>
        <authorList>
            <person name="Ichikawa N."/>
            <person name="Katano-Makiyama Y."/>
            <person name="Hidaka K."/>
        </authorList>
    </citation>
    <scope>NUCLEOTIDE SEQUENCE [LARGE SCALE GENOMIC DNA]</scope>
    <source>
        <strain evidence="15 16">NBRC 112286</strain>
    </source>
</reference>
<dbReference type="PROSITE" id="PS00943">
    <property type="entry name" value="UBIA"/>
    <property type="match status" value="1"/>
</dbReference>
<sequence length="317" mass="34281">MSTAPLKASSAASEAAPRRAATVVKGYVALTKPRIIELLLVTTIPTMVLAADGWPSIGLLAGTLVGGSLSAGGANAFNSYLDRDIDAVMKRTSRRPLVTGAVSERGALVFAWTLSIVSTAWFWLVVGSPLAAVLSVLAILAYVVGYTMILKRRTPQNIVWGGAAGCMPVLIGWAAVTQSLSWTPVLLFLIIFFWTPPHYWPLSMRFRGDYGAARVPMLPVVAPTRKVAVEMIAYAAAMVVTTVALAWVADMTWVYLGVAVAAGVWFLVGCVQLYRRTRLGETHLKEMRLFRDSITYLTLVFAAIMVDPFLSDVLSVR</sequence>
<evidence type="ECO:0000256" key="4">
    <source>
        <dbReference type="ARBA" id="ARBA00022475"/>
    </source>
</evidence>
<evidence type="ECO:0000256" key="8">
    <source>
        <dbReference type="ARBA" id="ARBA00023133"/>
    </source>
</evidence>
<evidence type="ECO:0000256" key="6">
    <source>
        <dbReference type="ARBA" id="ARBA00022692"/>
    </source>
</evidence>
<evidence type="ECO:0000256" key="9">
    <source>
        <dbReference type="ARBA" id="ARBA00023136"/>
    </source>
</evidence>
<comment type="pathway">
    <text evidence="2 14">Porphyrin-containing compound metabolism; heme O biosynthesis; heme O from protoheme: step 1/1.</text>
</comment>
<evidence type="ECO:0000313" key="16">
    <source>
        <dbReference type="Proteomes" id="UP001426770"/>
    </source>
</evidence>
<dbReference type="InterPro" id="IPR000537">
    <property type="entry name" value="UbiA_prenyltransferase"/>
</dbReference>
<evidence type="ECO:0000256" key="11">
    <source>
        <dbReference type="ARBA" id="ARBA00040810"/>
    </source>
</evidence>
<dbReference type="InterPro" id="IPR006369">
    <property type="entry name" value="Protohaem_IX_farnesylTrfase"/>
</dbReference>
<feature type="transmembrane region" description="Helical" evidence="14">
    <location>
        <begin position="227"/>
        <end position="247"/>
    </location>
</feature>
<feature type="transmembrane region" description="Helical" evidence="14">
    <location>
        <begin position="182"/>
        <end position="200"/>
    </location>
</feature>
<evidence type="ECO:0000256" key="10">
    <source>
        <dbReference type="ARBA" id="ARBA00030253"/>
    </source>
</evidence>
<comment type="miscellaneous">
    <text evidence="14">Carbon 2 of the heme B porphyrin ring is defined according to the Fischer nomenclature.</text>
</comment>
<feature type="transmembrane region" description="Helical" evidence="14">
    <location>
        <begin position="130"/>
        <end position="150"/>
    </location>
</feature>
<dbReference type="PANTHER" id="PTHR43448">
    <property type="entry name" value="PROTOHEME IX FARNESYLTRANSFERASE, MITOCHONDRIAL"/>
    <property type="match status" value="1"/>
</dbReference>
<evidence type="ECO:0000256" key="12">
    <source>
        <dbReference type="ARBA" id="ARBA00042475"/>
    </source>
</evidence>
<keyword evidence="9 14" id="KW-0472">Membrane</keyword>
<comment type="similarity">
    <text evidence="14">Belongs to the UbiA prenyltransferase family. Protoheme IX farnesyltransferase subfamily.</text>
</comment>
<evidence type="ECO:0000256" key="13">
    <source>
        <dbReference type="ARBA" id="ARBA00047690"/>
    </source>
</evidence>
<organism evidence="15 16">
    <name type="scientific">Demequina sediminis</name>
    <dbReference type="NCBI Taxonomy" id="1930058"/>
    <lineage>
        <taxon>Bacteria</taxon>
        <taxon>Bacillati</taxon>
        <taxon>Actinomycetota</taxon>
        <taxon>Actinomycetes</taxon>
        <taxon>Micrococcales</taxon>
        <taxon>Demequinaceae</taxon>
        <taxon>Demequina</taxon>
    </lineage>
</organism>
<dbReference type="NCBIfam" id="TIGR01473">
    <property type="entry name" value="cyoE_ctaB"/>
    <property type="match status" value="1"/>
</dbReference>
<dbReference type="EC" id="2.5.1.141" evidence="3 14"/>
<dbReference type="InterPro" id="IPR044878">
    <property type="entry name" value="UbiA_sf"/>
</dbReference>
<keyword evidence="16" id="KW-1185">Reference proteome</keyword>
<dbReference type="Pfam" id="PF01040">
    <property type="entry name" value="UbiA"/>
    <property type="match status" value="1"/>
</dbReference>
<comment type="caution">
    <text evidence="15">The sequence shown here is derived from an EMBL/GenBank/DDBJ whole genome shotgun (WGS) entry which is preliminary data.</text>
</comment>
<name>A0ABP9WHD5_9MICO</name>
<dbReference type="NCBIfam" id="NF003349">
    <property type="entry name" value="PRK04375.1-2"/>
    <property type="match status" value="1"/>
</dbReference>
<keyword evidence="8 14" id="KW-0350">Heme biosynthesis</keyword>
<comment type="subcellular location">
    <subcellularLocation>
        <location evidence="1 14">Cell membrane</location>
        <topology evidence="1 14">Multi-pass membrane protein</topology>
    </subcellularLocation>
</comment>
<evidence type="ECO:0000256" key="7">
    <source>
        <dbReference type="ARBA" id="ARBA00022989"/>
    </source>
</evidence>
<evidence type="ECO:0000256" key="5">
    <source>
        <dbReference type="ARBA" id="ARBA00022679"/>
    </source>
</evidence>
<keyword evidence="7 14" id="KW-1133">Transmembrane helix</keyword>
<dbReference type="RefSeq" id="WP_345379598.1">
    <property type="nucleotide sequence ID" value="NZ_BAABRR010000008.1"/>
</dbReference>
<dbReference type="Proteomes" id="UP001426770">
    <property type="component" value="Unassembled WGS sequence"/>
</dbReference>
<proteinExistence type="inferred from homology"/>
<feature type="transmembrane region" description="Helical" evidence="14">
    <location>
        <begin position="157"/>
        <end position="176"/>
    </location>
</feature>
<dbReference type="HAMAP" id="MF_00154">
    <property type="entry name" value="CyoE_CtaB"/>
    <property type="match status" value="1"/>
</dbReference>
<dbReference type="Gene3D" id="1.10.357.140">
    <property type="entry name" value="UbiA prenyltransferase"/>
    <property type="match status" value="1"/>
</dbReference>
<evidence type="ECO:0000256" key="14">
    <source>
        <dbReference type="HAMAP-Rule" id="MF_00154"/>
    </source>
</evidence>
<protein>
    <recommendedName>
        <fullName evidence="11 14">Protoheme IX farnesyltransferase</fullName>
        <ecNumber evidence="3 14">2.5.1.141</ecNumber>
    </recommendedName>
    <alternativeName>
        <fullName evidence="12 14">Heme B farnesyltransferase</fullName>
    </alternativeName>
    <alternativeName>
        <fullName evidence="10 14">Heme O synthase</fullName>
    </alternativeName>
</protein>
<evidence type="ECO:0000256" key="1">
    <source>
        <dbReference type="ARBA" id="ARBA00004651"/>
    </source>
</evidence>
<evidence type="ECO:0000256" key="2">
    <source>
        <dbReference type="ARBA" id="ARBA00004919"/>
    </source>
</evidence>
<feature type="transmembrane region" description="Helical" evidence="14">
    <location>
        <begin position="35"/>
        <end position="51"/>
    </location>
</feature>
<dbReference type="InterPro" id="IPR030470">
    <property type="entry name" value="UbiA_prenylTrfase_CS"/>
</dbReference>